<accession>A0A6A7C0G9</accession>
<proteinExistence type="predicted"/>
<organism evidence="1 2">
    <name type="scientific">Piedraia hortae CBS 480.64</name>
    <dbReference type="NCBI Taxonomy" id="1314780"/>
    <lineage>
        <taxon>Eukaryota</taxon>
        <taxon>Fungi</taxon>
        <taxon>Dikarya</taxon>
        <taxon>Ascomycota</taxon>
        <taxon>Pezizomycotina</taxon>
        <taxon>Dothideomycetes</taxon>
        <taxon>Dothideomycetidae</taxon>
        <taxon>Capnodiales</taxon>
        <taxon>Piedraiaceae</taxon>
        <taxon>Piedraia</taxon>
    </lineage>
</organism>
<reference evidence="1" key="1">
    <citation type="journal article" date="2020" name="Stud. Mycol.">
        <title>101 Dothideomycetes genomes: a test case for predicting lifestyles and emergence of pathogens.</title>
        <authorList>
            <person name="Haridas S."/>
            <person name="Albert R."/>
            <person name="Binder M."/>
            <person name="Bloem J."/>
            <person name="Labutti K."/>
            <person name="Salamov A."/>
            <person name="Andreopoulos B."/>
            <person name="Baker S."/>
            <person name="Barry K."/>
            <person name="Bills G."/>
            <person name="Bluhm B."/>
            <person name="Cannon C."/>
            <person name="Castanera R."/>
            <person name="Culley D."/>
            <person name="Daum C."/>
            <person name="Ezra D."/>
            <person name="Gonzalez J."/>
            <person name="Henrissat B."/>
            <person name="Kuo A."/>
            <person name="Liang C."/>
            <person name="Lipzen A."/>
            <person name="Lutzoni F."/>
            <person name="Magnuson J."/>
            <person name="Mondo S."/>
            <person name="Nolan M."/>
            <person name="Ohm R."/>
            <person name="Pangilinan J."/>
            <person name="Park H.-J."/>
            <person name="Ramirez L."/>
            <person name="Alfaro M."/>
            <person name="Sun H."/>
            <person name="Tritt A."/>
            <person name="Yoshinaga Y."/>
            <person name="Zwiers L.-H."/>
            <person name="Turgeon B."/>
            <person name="Goodwin S."/>
            <person name="Spatafora J."/>
            <person name="Crous P."/>
            <person name="Grigoriev I."/>
        </authorList>
    </citation>
    <scope>NUCLEOTIDE SEQUENCE</scope>
    <source>
        <strain evidence="1">CBS 480.64</strain>
    </source>
</reference>
<protein>
    <submittedName>
        <fullName evidence="1">Uncharacterized protein</fullName>
    </submittedName>
</protein>
<gene>
    <name evidence="1" type="ORF">K470DRAFT_65918</name>
</gene>
<sequence>MDFHAMPRHRVATGLAEAPVLEQVYQIPLMDYPLSQYDVWWQPINGMNSAMPANSSPPSPDRRKDYGDCSGMPSDLAGMMSWRCKVSNLLVCQTNRDKVCLFFRVSLYRWITPLSPFPPPPPPPPPPPQDAIYGSYLTFLSPTTFRKRAPVRKYGLFSFFSNFTRNSIGLSTTGAIASATRKNCEYTIEEQFRGRLILGRRRSAGGTLQSL</sequence>
<name>A0A6A7C0G9_9PEZI</name>
<keyword evidence="2" id="KW-1185">Reference proteome</keyword>
<evidence type="ECO:0000313" key="2">
    <source>
        <dbReference type="Proteomes" id="UP000799421"/>
    </source>
</evidence>
<evidence type="ECO:0000313" key="1">
    <source>
        <dbReference type="EMBL" id="KAF2860717.1"/>
    </source>
</evidence>
<dbReference type="SUPFAM" id="SSF101447">
    <property type="entry name" value="Formin homology 2 domain (FH2 domain)"/>
    <property type="match status" value="1"/>
</dbReference>
<dbReference type="Proteomes" id="UP000799421">
    <property type="component" value="Unassembled WGS sequence"/>
</dbReference>
<dbReference type="AlphaFoldDB" id="A0A6A7C0G9"/>
<dbReference type="EMBL" id="MU005979">
    <property type="protein sequence ID" value="KAF2860717.1"/>
    <property type="molecule type" value="Genomic_DNA"/>
</dbReference>